<dbReference type="RefSeq" id="WP_065540733.1">
    <property type="nucleotide sequence ID" value="NZ_CP015405.2"/>
</dbReference>
<evidence type="ECO:0000313" key="4">
    <source>
        <dbReference type="Proteomes" id="UP000092574"/>
    </source>
</evidence>
<evidence type="ECO:0000256" key="1">
    <source>
        <dbReference type="SAM" id="MobiDB-lite"/>
    </source>
</evidence>
<reference evidence="3" key="1">
    <citation type="submission" date="2017-04" db="EMBL/GenBank/DDBJ databases">
        <title>Complete Genome Sequences of Twelve Strains of a Stable Defined Moderately Diverse Mouse Microbiota 2 (sDMDMm2).</title>
        <authorList>
            <person name="Uchimura Y."/>
            <person name="Wyss M."/>
            <person name="Brugiroux S."/>
            <person name="Limenitakis J.P."/>
            <person name="Stecher B."/>
            <person name="McCoy K.D."/>
            <person name="Macpherson A.J."/>
        </authorList>
    </citation>
    <scope>NUCLEOTIDE SEQUENCE</scope>
    <source>
        <strain evidence="3">YL58</strain>
    </source>
</reference>
<dbReference type="KEGG" id="byl:A4V09_01215"/>
<name>A0A1C7I8E0_9FIRM</name>
<sequence>MLEKIKEFFKRDWTLAEKILMIHCFFYLGVIKGFLFAPVRKGISCGNNNGNNYPASMENTQKEKKKEK</sequence>
<keyword evidence="2" id="KW-0812">Transmembrane</keyword>
<dbReference type="EMBL" id="CP015405">
    <property type="protein sequence ID" value="ANU74502.1"/>
    <property type="molecule type" value="Genomic_DNA"/>
</dbReference>
<dbReference type="OrthoDB" id="2914590at2"/>
<evidence type="ECO:0000313" key="3">
    <source>
        <dbReference type="EMBL" id="ANU74502.1"/>
    </source>
</evidence>
<accession>A0A1C7I8E0</accession>
<keyword evidence="2" id="KW-1133">Transmembrane helix</keyword>
<evidence type="ECO:0000256" key="2">
    <source>
        <dbReference type="SAM" id="Phobius"/>
    </source>
</evidence>
<dbReference type="AlphaFoldDB" id="A0A1C7I8E0"/>
<protein>
    <submittedName>
        <fullName evidence="3">Uncharacterized protein</fullName>
    </submittedName>
</protein>
<feature type="compositionally biased region" description="Polar residues" evidence="1">
    <location>
        <begin position="46"/>
        <end position="59"/>
    </location>
</feature>
<proteinExistence type="predicted"/>
<keyword evidence="4" id="KW-1185">Reference proteome</keyword>
<keyword evidence="2" id="KW-0472">Membrane</keyword>
<feature type="transmembrane region" description="Helical" evidence="2">
    <location>
        <begin position="20"/>
        <end position="39"/>
    </location>
</feature>
<gene>
    <name evidence="3" type="ORF">A4V09_01215</name>
</gene>
<dbReference type="Proteomes" id="UP000092574">
    <property type="component" value="Chromosome"/>
</dbReference>
<feature type="region of interest" description="Disordered" evidence="1">
    <location>
        <begin position="46"/>
        <end position="68"/>
    </location>
</feature>
<organism evidence="3 4">
    <name type="scientific">Blautia pseudococcoides</name>
    <dbReference type="NCBI Taxonomy" id="1796616"/>
    <lineage>
        <taxon>Bacteria</taxon>
        <taxon>Bacillati</taxon>
        <taxon>Bacillota</taxon>
        <taxon>Clostridia</taxon>
        <taxon>Lachnospirales</taxon>
        <taxon>Lachnospiraceae</taxon>
        <taxon>Blautia</taxon>
    </lineage>
</organism>